<name>A0AA86N3W4_9BACT</name>
<dbReference type="AlphaFoldDB" id="A0AA86N3W4"/>
<dbReference type="Pfam" id="PF07238">
    <property type="entry name" value="PilZ"/>
    <property type="match status" value="1"/>
</dbReference>
<protein>
    <submittedName>
        <fullName evidence="2">PilZ domain-containing protein</fullName>
    </submittedName>
</protein>
<feature type="domain" description="PilZ" evidence="1">
    <location>
        <begin position="60"/>
        <end position="150"/>
    </location>
</feature>
<organism evidence="2 3">
    <name type="scientific">Nitrospira tepida</name>
    <dbReference type="NCBI Taxonomy" id="2973512"/>
    <lineage>
        <taxon>Bacteria</taxon>
        <taxon>Pseudomonadati</taxon>
        <taxon>Nitrospirota</taxon>
        <taxon>Nitrospiria</taxon>
        <taxon>Nitrospirales</taxon>
        <taxon>Nitrospiraceae</taxon>
        <taxon>Nitrospira</taxon>
    </lineage>
</organism>
<reference evidence="2" key="1">
    <citation type="submission" date="2022-10" db="EMBL/GenBank/DDBJ databases">
        <authorList>
            <person name="Koch H."/>
        </authorList>
    </citation>
    <scope>NUCLEOTIDE SEQUENCE</scope>
    <source>
        <strain evidence="2">DNF</strain>
    </source>
</reference>
<dbReference type="Gene3D" id="2.40.10.220">
    <property type="entry name" value="predicted glycosyltransferase like domains"/>
    <property type="match status" value="1"/>
</dbReference>
<evidence type="ECO:0000313" key="2">
    <source>
        <dbReference type="EMBL" id="CAI4034152.1"/>
    </source>
</evidence>
<dbReference type="EMBL" id="OX365700">
    <property type="protein sequence ID" value="CAI4034152.1"/>
    <property type="molecule type" value="Genomic_DNA"/>
</dbReference>
<evidence type="ECO:0000313" key="3">
    <source>
        <dbReference type="Proteomes" id="UP001179121"/>
    </source>
</evidence>
<dbReference type="RefSeq" id="WP_289271561.1">
    <property type="nucleotide sequence ID" value="NZ_OX365700.1"/>
</dbReference>
<dbReference type="Proteomes" id="UP001179121">
    <property type="component" value="Chromosome"/>
</dbReference>
<dbReference type="KEGG" id="nti:DNFV4_04596"/>
<dbReference type="SUPFAM" id="SSF141371">
    <property type="entry name" value="PilZ domain-like"/>
    <property type="match status" value="1"/>
</dbReference>
<gene>
    <name evidence="2" type="ORF">DNFV4_04596</name>
</gene>
<proteinExistence type="predicted"/>
<dbReference type="GO" id="GO:0035438">
    <property type="term" value="F:cyclic-di-GMP binding"/>
    <property type="evidence" value="ECO:0007669"/>
    <property type="project" value="InterPro"/>
</dbReference>
<evidence type="ECO:0000259" key="1">
    <source>
        <dbReference type="Pfam" id="PF07238"/>
    </source>
</evidence>
<keyword evidence="3" id="KW-1185">Reference proteome</keyword>
<dbReference type="InterPro" id="IPR009875">
    <property type="entry name" value="PilZ_domain"/>
</dbReference>
<sequence>MTRTLICPQCGKNVVLRAQTRRLSESLLALLFIAPFRCQSCHHRFFRFRLGLTYPASIIDRREHLRIPVRLFLSFSGGRIKGEGFVTDLSMGGCMIQSFTHVKVDDIFYLHITLPNHDKALELAAIVRSVTSRGVSFQFLRQAQENKTLLSFIQAQAQGGGSGVHKAGQAA</sequence>
<accession>A0AA86N3W4</accession>